<dbReference type="GO" id="GO:0019698">
    <property type="term" value="P:D-galacturonate catabolic process"/>
    <property type="evidence" value="ECO:0007669"/>
    <property type="project" value="TreeGrafter"/>
</dbReference>
<evidence type="ECO:0000256" key="1">
    <source>
        <dbReference type="ARBA" id="ARBA00010986"/>
    </source>
</evidence>
<dbReference type="RefSeq" id="WP_125127791.1">
    <property type="nucleotide sequence ID" value="NZ_RHJS01000002.1"/>
</dbReference>
<dbReference type="AlphaFoldDB" id="A0A426DHI5"/>
<evidence type="ECO:0000313" key="5">
    <source>
        <dbReference type="EMBL" id="RRK32310.1"/>
    </source>
</evidence>
<comment type="similarity">
    <text evidence="1">Belongs to the UxaA family.</text>
</comment>
<feature type="domain" description="D-galactarate/Altronate dehydratase C-terminal" evidence="4">
    <location>
        <begin position="145"/>
        <end position="390"/>
    </location>
</feature>
<keyword evidence="6" id="KW-1185">Reference proteome</keyword>
<protein>
    <submittedName>
        <fullName evidence="5">D-galactarate dehydratase</fullName>
    </submittedName>
</protein>
<evidence type="ECO:0000256" key="2">
    <source>
        <dbReference type="ARBA" id="ARBA00023239"/>
    </source>
</evidence>
<dbReference type="Pfam" id="PF20629">
    <property type="entry name" value="GD_AH_C"/>
    <property type="match status" value="1"/>
</dbReference>
<organism evidence="5 6">
    <name type="scientific">Schaedlerella arabinosiphila</name>
    <dbReference type="NCBI Taxonomy" id="2044587"/>
    <lineage>
        <taxon>Bacteria</taxon>
        <taxon>Bacillati</taxon>
        <taxon>Bacillota</taxon>
        <taxon>Clostridia</taxon>
        <taxon>Lachnospirales</taxon>
        <taxon>Lachnospiraceae</taxon>
        <taxon>Schaedlerella</taxon>
    </lineage>
</organism>
<sequence length="406" mass="45041">MELSNLKWEAFARKNGKKGIRNKILVIYTVECSHFVAQEIVKRMNDSEIEVIGFSGCTDNEYAIRLLISLIRHPNVGGILAVGLGCEYIQPDRLAKIAEDEGKANASFFIQDLGGTGKSIEEGVKIVKNMKAQLDRVPKVEMGFEELVIGAECGGSDYTSGLAGNVVVGHFFDWLIDQGGTAIFEEIVETIGLYSLLCERAVNEKVREDIRYTYNKALDYCKSVRQYSVSPGNFAGGLTTIEEKSMGAVVKSGSRTIQGVLKVSEQVKTKGLYLLDTTPDPYWMQFGITNPNDNEGIMDLISCGSHMVLLVTGRGNVVGSAVAPVIKITGNSGIYERMKEDMDFDASRVLSGMMTQEEIRDDLAQMVFNIAMGEMSKSERWGHKEYFIPYKYQDKEVTIRKCKTCI</sequence>
<dbReference type="Proteomes" id="UP000274920">
    <property type="component" value="Unassembled WGS sequence"/>
</dbReference>
<dbReference type="Pfam" id="PF04295">
    <property type="entry name" value="GD_AH_second"/>
    <property type="match status" value="1"/>
</dbReference>
<dbReference type="InterPro" id="IPR052172">
    <property type="entry name" value="UxaA_altronate/galactarate_dh"/>
</dbReference>
<accession>A0A426DHI5</accession>
<evidence type="ECO:0000259" key="3">
    <source>
        <dbReference type="Pfam" id="PF04295"/>
    </source>
</evidence>
<proteinExistence type="inferred from homology"/>
<dbReference type="InterPro" id="IPR048332">
    <property type="entry name" value="GD_AH_C"/>
</dbReference>
<dbReference type="EMBL" id="RHJS01000002">
    <property type="protein sequence ID" value="RRK32310.1"/>
    <property type="molecule type" value="Genomic_DNA"/>
</dbReference>
<name>A0A426DHI5_9FIRM</name>
<evidence type="ECO:0000313" key="6">
    <source>
        <dbReference type="Proteomes" id="UP000274920"/>
    </source>
</evidence>
<feature type="domain" description="D-galactarate/Altronate dehydratase second" evidence="3">
    <location>
        <begin position="11"/>
        <end position="134"/>
    </location>
</feature>
<comment type="caution">
    <text evidence="5">The sequence shown here is derived from an EMBL/GenBank/DDBJ whole genome shotgun (WGS) entry which is preliminary data.</text>
</comment>
<gene>
    <name evidence="5" type="ORF">EBB54_13770</name>
</gene>
<dbReference type="InterPro" id="IPR007392">
    <property type="entry name" value="GD_AH_second"/>
</dbReference>
<evidence type="ECO:0000259" key="4">
    <source>
        <dbReference type="Pfam" id="PF20629"/>
    </source>
</evidence>
<dbReference type="GO" id="GO:0016829">
    <property type="term" value="F:lyase activity"/>
    <property type="evidence" value="ECO:0007669"/>
    <property type="project" value="UniProtKB-KW"/>
</dbReference>
<reference evidence="5" key="1">
    <citation type="submission" date="2018-10" db="EMBL/GenBank/DDBJ databases">
        <title>Schaedlerella arabinophila gen. nov. sp. nov., isolated from the mouse intestinal tract and comparative analysis with the genome of the closely related altered Schaedler flora strain ASF502.</title>
        <authorList>
            <person name="Miyake S."/>
            <person name="Soh M."/>
            <person name="Seedorf H."/>
        </authorList>
    </citation>
    <scope>NUCLEOTIDE SEQUENCE [LARGE SCALE GENOMIC DNA]</scope>
    <source>
        <strain evidence="5">DSM 106076</strain>
    </source>
</reference>
<keyword evidence="2" id="KW-0456">Lyase</keyword>
<dbReference type="PANTHER" id="PTHR30536">
    <property type="entry name" value="ALTRONATE/GALACTARATE DEHYDRATASE"/>
    <property type="match status" value="1"/>
</dbReference>
<dbReference type="PANTHER" id="PTHR30536:SF5">
    <property type="entry name" value="ALTRONATE DEHYDRATASE"/>
    <property type="match status" value="1"/>
</dbReference>